<dbReference type="EMBL" id="AMGM01000039">
    <property type="protein sequence ID" value="EKB48875.1"/>
    <property type="molecule type" value="Genomic_DNA"/>
</dbReference>
<dbReference type="InterPro" id="IPR025316">
    <property type="entry name" value="DUF4221"/>
</dbReference>
<gene>
    <name evidence="1" type="ORF">B879_02517</name>
</gene>
<sequence>MKKNYLIILSFIAWACGKSSDLEIKNQGAQLSIEQDTVLIDPKNEILMAAVNMYVFDLNPDKNLLYSFDRKTNSLEILDLVHYKLLEQRKFAADGPDAVSSFPQRLISLGNDEIMIMGFEKSGIYTTEGEFLKEIALSPTMYKQPEEIKDFGFRNDIIFLNDSTVLTGIMSFQDIYPYLVKLHLNQKELSLIKFEPIKELEKFKIEVESPKIIYTGNFNLAKFGDKILISSNFFNDAYILNPENGEYTHHTFKSELTANAKTTGHKPLVSNRNEFSEEMKKLSQQIEFGRWLWDINEKLFYRLSYYKLPDQESEELANVYISVFDLELNMLDEKRIPGYQKVPGTYFVKDGAIWIHENIDDELAFVRLKISLSP</sequence>
<keyword evidence="2" id="KW-1185">Reference proteome</keyword>
<comment type="caution">
    <text evidence="1">The sequence shown here is derived from an EMBL/GenBank/DDBJ whole genome shotgun (WGS) entry which is preliminary data.</text>
</comment>
<organism evidence="1 2">
    <name type="scientific">Cecembia lonarensis (strain CCUG 58316 / KCTC 22772 / LW9)</name>
    <dbReference type="NCBI Taxonomy" id="1225176"/>
    <lineage>
        <taxon>Bacteria</taxon>
        <taxon>Pseudomonadati</taxon>
        <taxon>Bacteroidota</taxon>
        <taxon>Cytophagia</taxon>
        <taxon>Cytophagales</taxon>
        <taxon>Cyclobacteriaceae</taxon>
        <taxon>Cecembia</taxon>
    </lineage>
</organism>
<dbReference type="AlphaFoldDB" id="K1KXP7"/>
<reference evidence="1 2" key="1">
    <citation type="journal article" date="2012" name="J. Bacteriol.">
        <title>Draft Genome Sequence of Cecembia lonarensis Strain LW9T, Isolated from Lonar Lake, a Haloalkaline Lake in India.</title>
        <authorList>
            <person name="Shivaji S."/>
            <person name="Ara S."/>
            <person name="Singh A."/>
            <person name="Pinnaka A.K."/>
        </authorList>
    </citation>
    <scope>NUCLEOTIDE SEQUENCE [LARGE SCALE GENOMIC DNA]</scope>
    <source>
        <strain evidence="1 2">LW9</strain>
    </source>
</reference>
<proteinExistence type="predicted"/>
<dbReference type="Proteomes" id="UP000004478">
    <property type="component" value="Unassembled WGS sequence"/>
</dbReference>
<evidence type="ECO:0000313" key="2">
    <source>
        <dbReference type="Proteomes" id="UP000004478"/>
    </source>
</evidence>
<dbReference type="RefSeq" id="WP_009185541.1">
    <property type="nucleotide sequence ID" value="NZ_AMGM01000039.1"/>
</dbReference>
<evidence type="ECO:0000313" key="1">
    <source>
        <dbReference type="EMBL" id="EKB48875.1"/>
    </source>
</evidence>
<name>K1KXP7_CECL9</name>
<evidence type="ECO:0008006" key="3">
    <source>
        <dbReference type="Google" id="ProtNLM"/>
    </source>
</evidence>
<dbReference type="OrthoDB" id="833511at2"/>
<accession>K1KXP7</accession>
<protein>
    <recommendedName>
        <fullName evidence="3">DUF4221 domain-containing protein</fullName>
    </recommendedName>
</protein>
<dbReference type="Pfam" id="PF13970">
    <property type="entry name" value="DUF4221"/>
    <property type="match status" value="1"/>
</dbReference>